<comment type="catalytic activity">
    <reaction evidence="41">
        <text>L-glutaminyl-[protein] + (R)-noradrenaline = 5-(R)-noradrenalinyl-L-glutamyl-[protein] + NH4(+)</text>
        <dbReference type="Rhea" id="RHEA:66560"/>
        <dbReference type="Rhea" id="RHEA-COMP:10207"/>
        <dbReference type="Rhea" id="RHEA-COMP:17054"/>
        <dbReference type="ChEBI" id="CHEBI:28938"/>
        <dbReference type="ChEBI" id="CHEBI:30011"/>
        <dbReference type="ChEBI" id="CHEBI:72587"/>
        <dbReference type="ChEBI" id="CHEBI:167178"/>
    </reaction>
    <physiologicalReaction direction="left-to-right" evidence="41">
        <dbReference type="Rhea" id="RHEA:66561"/>
    </physiologicalReaction>
</comment>
<proteinExistence type="inferred from homology"/>
<evidence type="ECO:0000256" key="40">
    <source>
        <dbReference type="ARBA" id="ARBA00047876"/>
    </source>
</evidence>
<evidence type="ECO:0000256" key="26">
    <source>
        <dbReference type="ARBA" id="ARBA00036377"/>
    </source>
</evidence>
<dbReference type="SUPFAM" id="SSF54001">
    <property type="entry name" value="Cysteine proteinases"/>
    <property type="match status" value="1"/>
</dbReference>
<name>A0AAW0JL21_MYOGA</name>
<dbReference type="EC" id="2.3.2.13" evidence="25"/>
<evidence type="ECO:0000256" key="33">
    <source>
        <dbReference type="ARBA" id="ARBA00042105"/>
    </source>
</evidence>
<dbReference type="FunFam" id="3.90.260.10:FF:000001">
    <property type="entry name" value="Protein-glutamine gamma-glutamyltransferase 2"/>
    <property type="match status" value="1"/>
</dbReference>
<evidence type="ECO:0000256" key="1">
    <source>
        <dbReference type="ARBA" id="ARBA00001913"/>
    </source>
</evidence>
<evidence type="ECO:0000313" key="45">
    <source>
        <dbReference type="EMBL" id="KAK7827733.1"/>
    </source>
</evidence>
<evidence type="ECO:0000256" key="23">
    <source>
        <dbReference type="ARBA" id="ARBA00023242"/>
    </source>
</evidence>
<keyword evidence="23" id="KW-0539">Nucleus</keyword>
<evidence type="ECO:0000256" key="38">
    <source>
        <dbReference type="ARBA" id="ARBA00046685"/>
    </source>
</evidence>
<gene>
    <name evidence="45" type="ORF">U0070_019557</name>
</gene>
<dbReference type="InterPro" id="IPR002931">
    <property type="entry name" value="Transglutaminase-like"/>
</dbReference>
<evidence type="ECO:0000256" key="42">
    <source>
        <dbReference type="ARBA" id="ARBA00048365"/>
    </source>
</evidence>
<evidence type="ECO:0000256" key="10">
    <source>
        <dbReference type="ARBA" id="ARBA00022475"/>
    </source>
</evidence>
<keyword evidence="18" id="KW-0378">Hydrolase</keyword>
<keyword evidence="10" id="KW-1003">Cell membrane</keyword>
<comment type="catalytic activity">
    <reaction evidence="40">
        <text>L-glutaminyl-[protein] + histamine = 5-histaminyl-L-glutamyl-[protein] + NH4(+)</text>
        <dbReference type="Rhea" id="RHEA:66564"/>
        <dbReference type="Rhea" id="RHEA-COMP:10207"/>
        <dbReference type="Rhea" id="RHEA-COMP:17056"/>
        <dbReference type="ChEBI" id="CHEBI:28938"/>
        <dbReference type="ChEBI" id="CHEBI:30011"/>
        <dbReference type="ChEBI" id="CHEBI:58432"/>
        <dbReference type="ChEBI" id="CHEBI:167179"/>
    </reaction>
    <physiologicalReaction direction="left-to-right" evidence="40">
        <dbReference type="Rhea" id="RHEA:66565"/>
    </physiologicalReaction>
</comment>
<evidence type="ECO:0000259" key="44">
    <source>
        <dbReference type="SMART" id="SM00460"/>
    </source>
</evidence>
<dbReference type="PANTHER" id="PTHR11590">
    <property type="entry name" value="PROTEIN-GLUTAMINE GAMMA-GLUTAMYLTRANSFERASE"/>
    <property type="match status" value="1"/>
</dbReference>
<keyword evidence="22" id="KW-0472">Membrane</keyword>
<dbReference type="GO" id="GO:0050568">
    <property type="term" value="F:protein-glutamine glutaminase activity"/>
    <property type="evidence" value="ECO:0007669"/>
    <property type="project" value="UniProtKB-EC"/>
</dbReference>
<dbReference type="PROSITE" id="PS00547">
    <property type="entry name" value="TRANSGLUTAMINASES"/>
    <property type="match status" value="1"/>
</dbReference>
<comment type="catalytic activity">
    <reaction evidence="26">
        <text>L-glutaminyl-[protein] + serotonin = 5-serotonyl-L-glutamyl-[protein] + NH4(+)</text>
        <dbReference type="Rhea" id="RHEA:66552"/>
        <dbReference type="Rhea" id="RHEA-COMP:10207"/>
        <dbReference type="Rhea" id="RHEA-COMP:17052"/>
        <dbReference type="ChEBI" id="CHEBI:28938"/>
        <dbReference type="ChEBI" id="CHEBI:30011"/>
        <dbReference type="ChEBI" id="CHEBI:167174"/>
        <dbReference type="ChEBI" id="CHEBI:350546"/>
    </reaction>
    <physiologicalReaction direction="left-to-right" evidence="26">
        <dbReference type="Rhea" id="RHEA:66553"/>
    </physiologicalReaction>
</comment>
<feature type="compositionally biased region" description="Low complexity" evidence="43">
    <location>
        <begin position="40"/>
        <end position="51"/>
    </location>
</feature>
<dbReference type="GO" id="GO:0005694">
    <property type="term" value="C:chromosome"/>
    <property type="evidence" value="ECO:0007669"/>
    <property type="project" value="UniProtKB-SubCell"/>
</dbReference>
<feature type="compositionally biased region" description="Basic and acidic residues" evidence="43">
    <location>
        <begin position="485"/>
        <end position="494"/>
    </location>
</feature>
<evidence type="ECO:0000256" key="17">
    <source>
        <dbReference type="ARBA" id="ARBA00022741"/>
    </source>
</evidence>
<dbReference type="AlphaFoldDB" id="A0AAW0JL21"/>
<sequence length="907" mass="101141">RAVQGSVPKSPCVRQGALLALLVSELTAPSVRPAPPGPARPRAISSRRAAGPQHRAELILERCDLEIQANGRDHHTADLCHDKLVLRRGQRFRLTLYFEGRGYESSVDNLTFGAVTGPVPSEETGTKVRFPLSDDVEEGSWTASVLDQQDNVLALQLCTPANAPIGQYRLSLEASTGYQGSSYVLGHFILLFNAWCPADDVYLNSEEERREYVLSQQGFIYQGSVKFIKSVPWNFGQFEDGILDTCLMLLDVNPKFLKDRARDCSRRNSPIYVGRVVSGMVNCNDDQGVLLGRWDNNYGDGISPMAWIGSVDILRRWKEHGCQQVKYGQCWVFAAVACTVLRCLGIPTRVVTNYYSAHDQNSNLLIEYFRNEFGELESGKSEMIWNFHCWVESWMTRPDLTPGYEGWQAIDPTPQEKSEGTYCCGPVSVRAIKEGDLSTKYDSAFVFAEVNADVVDWIRQEDGSVHKSINRSLVVGQKISTKSVGRDEREDITHTYKYPEGSPEEREAFTRANHLNKLAEKEETGVSMRIRVGESMSMGNDFDVFAHIGNDTSESRDCRLLLCARTVSYNGVLGPECGAENLSLTLDPYSGKALPARSIQYFIPLRILYEKYNEYLTESNLIKVRGLLVEPASNSYLLAERDIYLENPEIKIRTLGEPKQNRKLVAEVSLRNPLSESLNDCVFTVEGAGLTKEQKSVEVSDPVPAGEVVKVRVDLFPTEVGLHKLVVNFQCDKLKSVKGYRNYSLCDISPDLSESERSYGTSLEGHSWAEEVRRESLGPLLLKPATQAQGTLGRRQQHQTYVRILQIQSQDYPAAAFTVPRLDFTGEALTVHAGHFPPGPRLHRPALPSQPAPSDTALVYRKAWEPMGHQPPLPPHGWALKLEDLGALLLLVCASFGFQAGVGMLLK</sequence>
<comment type="catalytic activity">
    <reaction evidence="27">
        <text>L-glutaminyl-[protein] + L-lysyl-[protein] = [protein]-L-lysyl-N(6)-5-L-glutamyl-[protein] + NH4(+)</text>
        <dbReference type="Rhea" id="RHEA:54816"/>
        <dbReference type="Rhea" id="RHEA-COMP:9752"/>
        <dbReference type="Rhea" id="RHEA-COMP:10207"/>
        <dbReference type="Rhea" id="RHEA-COMP:14005"/>
        <dbReference type="ChEBI" id="CHEBI:28938"/>
        <dbReference type="ChEBI" id="CHEBI:29969"/>
        <dbReference type="ChEBI" id="CHEBI:30011"/>
        <dbReference type="ChEBI" id="CHEBI:138370"/>
        <dbReference type="EC" id="2.3.2.13"/>
    </reaction>
    <physiologicalReaction direction="left-to-right" evidence="27">
        <dbReference type="Rhea" id="RHEA:54817"/>
    </physiologicalReaction>
</comment>
<dbReference type="FunFam" id="2.60.40.10:FF:000278">
    <property type="entry name" value="Protein-glutamine gamma-glutamyltransferase 2"/>
    <property type="match status" value="1"/>
</dbReference>
<keyword evidence="20" id="KW-0496">Mitochondrion</keyword>
<dbReference type="InterPro" id="IPR050779">
    <property type="entry name" value="Transglutaminase"/>
</dbReference>
<dbReference type="InterPro" id="IPR008958">
    <property type="entry name" value="Transglutaminase_C"/>
</dbReference>
<evidence type="ECO:0000256" key="6">
    <source>
        <dbReference type="ARBA" id="ARBA00004498"/>
    </source>
</evidence>
<feature type="non-terminal residue" evidence="45">
    <location>
        <position position="907"/>
    </location>
</feature>
<dbReference type="InterPro" id="IPR014756">
    <property type="entry name" value="Ig_E-set"/>
</dbReference>
<dbReference type="SUPFAM" id="SSF81296">
    <property type="entry name" value="E set domains"/>
    <property type="match status" value="1"/>
</dbReference>
<dbReference type="Gene3D" id="2.60.40.10">
    <property type="entry name" value="Immunoglobulins"/>
    <property type="match status" value="3"/>
</dbReference>
<keyword evidence="46" id="KW-1185">Reference proteome</keyword>
<feature type="region of interest" description="Disordered" evidence="43">
    <location>
        <begin position="30"/>
        <end position="51"/>
    </location>
</feature>
<evidence type="ECO:0000256" key="25">
    <source>
        <dbReference type="ARBA" id="ARBA00024222"/>
    </source>
</evidence>
<dbReference type="InterPro" id="IPR038765">
    <property type="entry name" value="Papain-like_cys_pep_sf"/>
</dbReference>
<comment type="subunit">
    <text evidence="38">Monomer. Interacts with phospholipase C; promoting alpha-1 adrenergic receptor signaling. Interacts with PLCD1.</text>
</comment>
<dbReference type="GO" id="GO:0046872">
    <property type="term" value="F:metal ion binding"/>
    <property type="evidence" value="ECO:0007669"/>
    <property type="project" value="UniProtKB-KW"/>
</dbReference>
<dbReference type="SUPFAM" id="SSF49309">
    <property type="entry name" value="Transglutaminase, two C-terminal domains"/>
    <property type="match status" value="2"/>
</dbReference>
<evidence type="ECO:0000256" key="11">
    <source>
        <dbReference type="ARBA" id="ARBA00022490"/>
    </source>
</evidence>
<dbReference type="Pfam" id="PF00868">
    <property type="entry name" value="Transglut_N"/>
    <property type="match status" value="1"/>
</dbReference>
<dbReference type="InterPro" id="IPR036238">
    <property type="entry name" value="Transglutaminase_C_sf"/>
</dbReference>
<dbReference type="PANTHER" id="PTHR11590:SF6">
    <property type="entry name" value="PROTEIN-GLUTAMINE GAMMA-GLUTAMYLTRANSFERASE 2"/>
    <property type="match status" value="1"/>
</dbReference>
<feature type="non-terminal residue" evidence="45">
    <location>
        <position position="1"/>
    </location>
</feature>
<evidence type="ECO:0000256" key="22">
    <source>
        <dbReference type="ARBA" id="ARBA00023136"/>
    </source>
</evidence>
<dbReference type="EMBL" id="JBBHLL010000029">
    <property type="protein sequence ID" value="KAK7827733.1"/>
    <property type="molecule type" value="Genomic_DNA"/>
</dbReference>
<evidence type="ECO:0000256" key="13">
    <source>
        <dbReference type="ARBA" id="ARBA00022530"/>
    </source>
</evidence>
<dbReference type="FunFam" id="2.60.40.10:FF:000090">
    <property type="entry name" value="Protein-glutamine gamma-glutamyltransferase 2"/>
    <property type="match status" value="1"/>
</dbReference>
<comment type="cofactor">
    <cofactor evidence="1">
        <name>Ca(2+)</name>
        <dbReference type="ChEBI" id="CHEBI:29108"/>
    </cofactor>
</comment>
<evidence type="ECO:0000256" key="4">
    <source>
        <dbReference type="ARBA" id="ARBA00004236"/>
    </source>
</evidence>
<evidence type="ECO:0000256" key="16">
    <source>
        <dbReference type="ARBA" id="ARBA00022723"/>
    </source>
</evidence>
<dbReference type="InterPro" id="IPR013808">
    <property type="entry name" value="Transglutaminase_AS"/>
</dbReference>
<evidence type="ECO:0000256" key="28">
    <source>
        <dbReference type="ARBA" id="ARBA00039019"/>
    </source>
</evidence>
<evidence type="ECO:0000256" key="18">
    <source>
        <dbReference type="ARBA" id="ARBA00022801"/>
    </source>
</evidence>
<comment type="catalytic activity">
    <reaction evidence="39">
        <text>L-glutaminyl-[protein] + H2O = L-glutamyl-[protein] + NH4(+)</text>
        <dbReference type="Rhea" id="RHEA:16441"/>
        <dbReference type="Rhea" id="RHEA-COMP:10207"/>
        <dbReference type="Rhea" id="RHEA-COMP:10208"/>
        <dbReference type="ChEBI" id="CHEBI:15377"/>
        <dbReference type="ChEBI" id="CHEBI:28938"/>
        <dbReference type="ChEBI" id="CHEBI:29973"/>
        <dbReference type="ChEBI" id="CHEBI:30011"/>
        <dbReference type="EC" id="3.5.1.44"/>
    </reaction>
    <physiologicalReaction direction="left-to-right" evidence="39">
        <dbReference type="Rhea" id="RHEA:16442"/>
    </physiologicalReaction>
</comment>
<keyword evidence="15" id="KW-0808">Transferase</keyword>
<evidence type="ECO:0000256" key="31">
    <source>
        <dbReference type="ARBA" id="ARBA00041677"/>
    </source>
</evidence>
<evidence type="ECO:0000256" key="32">
    <source>
        <dbReference type="ARBA" id="ARBA00042099"/>
    </source>
</evidence>
<keyword evidence="12" id="KW-0964">Secreted</keyword>
<dbReference type="InterPro" id="IPR001102">
    <property type="entry name" value="Transglutaminase_N"/>
</dbReference>
<evidence type="ECO:0000256" key="39">
    <source>
        <dbReference type="ARBA" id="ARBA00047868"/>
    </source>
</evidence>
<evidence type="ECO:0000256" key="5">
    <source>
        <dbReference type="ARBA" id="ARBA00004286"/>
    </source>
</evidence>
<evidence type="ECO:0000256" key="37">
    <source>
        <dbReference type="ARBA" id="ARBA00043138"/>
    </source>
</evidence>
<evidence type="ECO:0000256" key="34">
    <source>
        <dbReference type="ARBA" id="ARBA00042239"/>
    </source>
</evidence>
<evidence type="ECO:0000256" key="3">
    <source>
        <dbReference type="ARBA" id="ARBA00004173"/>
    </source>
</evidence>
<evidence type="ECO:0000256" key="19">
    <source>
        <dbReference type="ARBA" id="ARBA00022837"/>
    </source>
</evidence>
<dbReference type="GO" id="GO:0006508">
    <property type="term" value="P:proteolysis"/>
    <property type="evidence" value="ECO:0007669"/>
    <property type="project" value="UniProtKB-KW"/>
</dbReference>
<dbReference type="SMART" id="SM00460">
    <property type="entry name" value="TGc"/>
    <property type="match status" value="1"/>
</dbReference>
<dbReference type="InterPro" id="IPR036985">
    <property type="entry name" value="Transglutaminase-like_sf"/>
</dbReference>
<evidence type="ECO:0000313" key="46">
    <source>
        <dbReference type="Proteomes" id="UP001488838"/>
    </source>
</evidence>
<evidence type="ECO:0000256" key="2">
    <source>
        <dbReference type="ARBA" id="ARBA00004123"/>
    </source>
</evidence>
<evidence type="ECO:0000256" key="35">
    <source>
        <dbReference type="ARBA" id="ARBA00042912"/>
    </source>
</evidence>
<evidence type="ECO:0000256" key="12">
    <source>
        <dbReference type="ARBA" id="ARBA00022525"/>
    </source>
</evidence>
<evidence type="ECO:0000256" key="7">
    <source>
        <dbReference type="ARBA" id="ARBA00004514"/>
    </source>
</evidence>
<comment type="similarity">
    <text evidence="8">Belongs to the transglutaminase superfamily. Transglutaminase family.</text>
</comment>
<keyword evidence="24" id="KW-0012">Acyltransferase</keyword>
<evidence type="ECO:0000256" key="21">
    <source>
        <dbReference type="ARBA" id="ARBA00023134"/>
    </source>
</evidence>
<evidence type="ECO:0000256" key="29">
    <source>
        <dbReference type="ARBA" id="ARBA00040561"/>
    </source>
</evidence>
<dbReference type="GO" id="GO:0008233">
    <property type="term" value="F:peptidase activity"/>
    <property type="evidence" value="ECO:0007669"/>
    <property type="project" value="UniProtKB-KW"/>
</dbReference>
<dbReference type="Gene3D" id="3.90.260.10">
    <property type="entry name" value="Transglutaminase-like"/>
    <property type="match status" value="1"/>
</dbReference>
<keyword evidence="13" id="KW-0272">Extracellular matrix</keyword>
<dbReference type="InterPro" id="IPR013783">
    <property type="entry name" value="Ig-like_fold"/>
</dbReference>
<dbReference type="Pfam" id="PF00927">
    <property type="entry name" value="Transglut_C"/>
    <property type="match status" value="2"/>
</dbReference>
<comment type="catalytic activity">
    <reaction evidence="42">
        <text>L-glutaminyl-[protein] + dopamine = 5-dopaminyl-L-glutamyl-[protein] + NH4(+)</text>
        <dbReference type="Rhea" id="RHEA:66556"/>
        <dbReference type="Rhea" id="RHEA-COMP:10207"/>
        <dbReference type="Rhea" id="RHEA-COMP:17053"/>
        <dbReference type="ChEBI" id="CHEBI:28938"/>
        <dbReference type="ChEBI" id="CHEBI:30011"/>
        <dbReference type="ChEBI" id="CHEBI:59905"/>
        <dbReference type="ChEBI" id="CHEBI:167175"/>
    </reaction>
    <physiologicalReaction direction="left-to-right" evidence="42">
        <dbReference type="Rhea" id="RHEA:66557"/>
    </physiologicalReaction>
</comment>
<keyword evidence="19" id="KW-0106">Calcium</keyword>
<dbReference type="GO" id="GO:0005525">
    <property type="term" value="F:GTP binding"/>
    <property type="evidence" value="ECO:0007669"/>
    <property type="project" value="UniProtKB-KW"/>
</dbReference>
<evidence type="ECO:0000256" key="36">
    <source>
        <dbReference type="ARBA" id="ARBA00043104"/>
    </source>
</evidence>
<dbReference type="GO" id="GO:0005634">
    <property type="term" value="C:nucleus"/>
    <property type="evidence" value="ECO:0007669"/>
    <property type="project" value="UniProtKB-SubCell"/>
</dbReference>
<dbReference type="GO" id="GO:0005739">
    <property type="term" value="C:mitochondrion"/>
    <property type="evidence" value="ECO:0007669"/>
    <property type="project" value="UniProtKB-SubCell"/>
</dbReference>
<evidence type="ECO:0000256" key="30">
    <source>
        <dbReference type="ARBA" id="ARBA00041650"/>
    </source>
</evidence>
<organism evidence="45 46">
    <name type="scientific">Myodes glareolus</name>
    <name type="common">Bank vole</name>
    <name type="synonym">Clethrionomys glareolus</name>
    <dbReference type="NCBI Taxonomy" id="447135"/>
    <lineage>
        <taxon>Eukaryota</taxon>
        <taxon>Metazoa</taxon>
        <taxon>Chordata</taxon>
        <taxon>Craniata</taxon>
        <taxon>Vertebrata</taxon>
        <taxon>Euteleostomi</taxon>
        <taxon>Mammalia</taxon>
        <taxon>Eutheria</taxon>
        <taxon>Euarchontoglires</taxon>
        <taxon>Glires</taxon>
        <taxon>Rodentia</taxon>
        <taxon>Myomorpha</taxon>
        <taxon>Muroidea</taxon>
        <taxon>Cricetidae</taxon>
        <taxon>Arvicolinae</taxon>
        <taxon>Myodes</taxon>
    </lineage>
</organism>
<evidence type="ECO:0000256" key="24">
    <source>
        <dbReference type="ARBA" id="ARBA00023315"/>
    </source>
</evidence>
<evidence type="ECO:0000256" key="8">
    <source>
        <dbReference type="ARBA" id="ARBA00005968"/>
    </source>
</evidence>
<evidence type="ECO:0000256" key="27">
    <source>
        <dbReference type="ARBA" id="ARBA00036876"/>
    </source>
</evidence>
<keyword evidence="16" id="KW-0479">Metal-binding</keyword>
<keyword evidence="14" id="KW-0645">Protease</keyword>
<protein>
    <recommendedName>
        <fullName evidence="29">Protein-glutamine gamma-glutamyltransferase 2</fullName>
        <ecNumber evidence="25">2.3.2.13</ecNumber>
        <ecNumber evidence="28">3.5.1.44</ecNumber>
    </recommendedName>
    <alternativeName>
        <fullName evidence="32">Isopeptidase TGM2</fullName>
    </alternativeName>
    <alternativeName>
        <fullName evidence="34">Protein-glutamine deamidase TGM2</fullName>
    </alternativeName>
    <alternativeName>
        <fullName evidence="33">Protein-glutamine dopaminyltransferase TGM2</fullName>
    </alternativeName>
    <alternativeName>
        <fullName evidence="36">Protein-glutamine histaminyltransferase TGM2</fullName>
    </alternativeName>
    <alternativeName>
        <fullName evidence="37">Protein-glutamine noradrenalinyltransferase TGM2</fullName>
    </alternativeName>
    <alternativeName>
        <fullName evidence="35">Protein-glutamine serotonyltransferase TGM2</fullName>
    </alternativeName>
    <alternativeName>
        <fullName evidence="31">Tissue transglutaminase</fullName>
    </alternativeName>
    <alternativeName>
        <fullName evidence="30">Transglutaminase-2</fullName>
    </alternativeName>
</protein>
<accession>A0AAW0JL21</accession>
<evidence type="ECO:0000256" key="41">
    <source>
        <dbReference type="ARBA" id="ARBA00048230"/>
    </source>
</evidence>
<reference evidence="45 46" key="1">
    <citation type="journal article" date="2023" name="bioRxiv">
        <title>Conserved and derived expression patterns and positive selection on dental genes reveal complex evolutionary context of ever-growing rodent molars.</title>
        <authorList>
            <person name="Calamari Z.T."/>
            <person name="Song A."/>
            <person name="Cohen E."/>
            <person name="Akter M."/>
            <person name="Roy R.D."/>
            <person name="Hallikas O."/>
            <person name="Christensen M.M."/>
            <person name="Li P."/>
            <person name="Marangoni P."/>
            <person name="Jernvall J."/>
            <person name="Klein O.D."/>
        </authorList>
    </citation>
    <scope>NUCLEOTIDE SEQUENCE [LARGE SCALE GENOMIC DNA]</scope>
    <source>
        <strain evidence="45">V071</strain>
    </source>
</reference>
<evidence type="ECO:0000256" key="15">
    <source>
        <dbReference type="ARBA" id="ARBA00022679"/>
    </source>
</evidence>
<dbReference type="EC" id="3.5.1.44" evidence="28"/>
<evidence type="ECO:0000256" key="14">
    <source>
        <dbReference type="ARBA" id="ARBA00022670"/>
    </source>
</evidence>
<dbReference type="GO" id="GO:0005829">
    <property type="term" value="C:cytosol"/>
    <property type="evidence" value="ECO:0007669"/>
    <property type="project" value="UniProtKB-SubCell"/>
</dbReference>
<feature type="domain" description="Transglutaminase-like" evidence="44">
    <location>
        <begin position="322"/>
        <end position="414"/>
    </location>
</feature>
<evidence type="ECO:0000256" key="20">
    <source>
        <dbReference type="ARBA" id="ARBA00023128"/>
    </source>
</evidence>
<keyword evidence="11" id="KW-0963">Cytoplasm</keyword>
<evidence type="ECO:0000256" key="43">
    <source>
        <dbReference type="SAM" id="MobiDB-lite"/>
    </source>
</evidence>
<keyword evidence="17" id="KW-0547">Nucleotide-binding</keyword>
<dbReference type="GO" id="GO:0005886">
    <property type="term" value="C:plasma membrane"/>
    <property type="evidence" value="ECO:0007669"/>
    <property type="project" value="UniProtKB-SubCell"/>
</dbReference>
<keyword evidence="9" id="KW-0158">Chromosome</keyword>
<feature type="region of interest" description="Disordered" evidence="43">
    <location>
        <begin position="485"/>
        <end position="506"/>
    </location>
</feature>
<evidence type="ECO:0000256" key="9">
    <source>
        <dbReference type="ARBA" id="ARBA00022454"/>
    </source>
</evidence>
<comment type="caution">
    <text evidence="45">The sequence shown here is derived from an EMBL/GenBank/DDBJ whole genome shotgun (WGS) entry which is preliminary data.</text>
</comment>
<keyword evidence="21" id="KW-0342">GTP-binding</keyword>
<comment type="subcellular location">
    <subcellularLocation>
        <location evidence="4">Cell membrane</location>
    </subcellularLocation>
    <subcellularLocation>
        <location evidence="5">Chromosome</location>
    </subcellularLocation>
    <subcellularLocation>
        <location evidence="7">Cytoplasm</location>
        <location evidence="7">Cytosol</location>
    </subcellularLocation>
    <subcellularLocation>
        <location evidence="3">Mitochondrion</location>
    </subcellularLocation>
    <subcellularLocation>
        <location evidence="2">Nucleus</location>
    </subcellularLocation>
    <subcellularLocation>
        <location evidence="6">Secreted</location>
        <location evidence="6">Extracellular space</location>
        <location evidence="6">Extracellular matrix</location>
    </subcellularLocation>
</comment>
<dbReference type="Pfam" id="PF01841">
    <property type="entry name" value="Transglut_core"/>
    <property type="match status" value="1"/>
</dbReference>
<dbReference type="GO" id="GO:0003810">
    <property type="term" value="F:protein-glutamine gamma-glutamyltransferase activity"/>
    <property type="evidence" value="ECO:0007669"/>
    <property type="project" value="UniProtKB-EC"/>
</dbReference>
<dbReference type="Proteomes" id="UP001488838">
    <property type="component" value="Unassembled WGS sequence"/>
</dbReference>